<keyword evidence="2" id="KW-1185">Reference proteome</keyword>
<comment type="caution">
    <text evidence="1">The sequence shown here is derived from an EMBL/GenBank/DDBJ whole genome shotgun (WGS) entry which is preliminary data.</text>
</comment>
<proteinExistence type="predicted"/>
<dbReference type="Proteomes" id="UP000664480">
    <property type="component" value="Unassembled WGS sequence"/>
</dbReference>
<dbReference type="Gene3D" id="1.50.10.20">
    <property type="match status" value="1"/>
</dbReference>
<dbReference type="SUPFAM" id="SSF48208">
    <property type="entry name" value="Six-hairpin glycosidases"/>
    <property type="match status" value="1"/>
</dbReference>
<dbReference type="EMBL" id="JAFKCU010000001">
    <property type="protein sequence ID" value="MBN7814033.1"/>
    <property type="molecule type" value="Genomic_DNA"/>
</dbReference>
<dbReference type="PANTHER" id="PTHR47791:SF4">
    <property type="entry name" value="(PUTATIVE SECRETED PROTEIN)-RELATED"/>
    <property type="match status" value="1"/>
</dbReference>
<name>A0ABS3CAA1_9BACT</name>
<dbReference type="InterPro" id="IPR005198">
    <property type="entry name" value="Glyco_hydro_76"/>
</dbReference>
<evidence type="ECO:0000313" key="2">
    <source>
        <dbReference type="Proteomes" id="UP000664480"/>
    </source>
</evidence>
<organism evidence="1 2">
    <name type="scientific">Algoriphagus pacificus</name>
    <dbReference type="NCBI Taxonomy" id="2811234"/>
    <lineage>
        <taxon>Bacteria</taxon>
        <taxon>Pseudomonadati</taxon>
        <taxon>Bacteroidota</taxon>
        <taxon>Cytophagia</taxon>
        <taxon>Cytophagales</taxon>
        <taxon>Cyclobacteriaceae</taxon>
        <taxon>Algoriphagus</taxon>
    </lineage>
</organism>
<accession>A0ABS3CAA1</accession>
<dbReference type="PANTHER" id="PTHR47791">
    <property type="entry name" value="MEIOTICALLY UP-REGULATED GENE 191 PROTEIN"/>
    <property type="match status" value="1"/>
</dbReference>
<evidence type="ECO:0000313" key="1">
    <source>
        <dbReference type="EMBL" id="MBN7814033.1"/>
    </source>
</evidence>
<keyword evidence="1" id="KW-0378">Hydrolase</keyword>
<reference evidence="1 2" key="1">
    <citation type="submission" date="2021-03" db="EMBL/GenBank/DDBJ databases">
        <title>novel species isolated from a fishpond in China.</title>
        <authorList>
            <person name="Lu H."/>
            <person name="Cai Z."/>
        </authorList>
    </citation>
    <scope>NUCLEOTIDE SEQUENCE [LARGE SCALE GENOMIC DNA]</scope>
    <source>
        <strain evidence="1 2">YJ13C</strain>
    </source>
</reference>
<dbReference type="GO" id="GO:0016787">
    <property type="term" value="F:hydrolase activity"/>
    <property type="evidence" value="ECO:0007669"/>
    <property type="project" value="UniProtKB-KW"/>
</dbReference>
<gene>
    <name evidence="1" type="ORF">J0A69_01280</name>
</gene>
<dbReference type="Pfam" id="PF03663">
    <property type="entry name" value="Glyco_hydro_76"/>
    <property type="match status" value="2"/>
</dbReference>
<sequence length="480" mass="55234">MKFLTTSLFLFIHVYGLTNYQPHSTDNVSDGASKKESLAEENLNRAMEILDHTTNSHFVGQDMAMARFYNPFTKTKSEETGSVWMYSSAIEAVNAVLHGLQKQKEHGNTLLYEENYEKYAGLLQDLYQNIDFYQGTFELTSYTQTKEWTVYGVNRGKSKGTAKVEGIENVYDDQMWLIRELLESYKITGNEDYLEKAEYLTDYVLDGWDTTRDEDGNERGGITWGPGYVTKHSCSNGPMISPLVWLHEIYEGKNDQITQRFIDPTDKVTRKSKQVKKSEYYLEFAKKIYDWQKEELLGEQGVYVDMMGGCTPGKPQTEIIDGVEYRVGISCKDAVGTEFTYNSGTMLSGAADLYRATGEKRFLKDAKKLADASFKFFAKRDQTIPGYYTYEVNGFRNWFNGVLMRAFVDVYPYYPKAETYITSFQKNLDFGYENFLHQGMLPTDLLKGWDSEEAKNNTEGMFNFTFAAEYAVLSRFDLEK</sequence>
<protein>
    <submittedName>
        <fullName evidence="1">Hydrolase</fullName>
    </submittedName>
</protein>
<dbReference type="InterPro" id="IPR008928">
    <property type="entry name" value="6-hairpin_glycosidase_sf"/>
</dbReference>
<dbReference type="InterPro" id="IPR053169">
    <property type="entry name" value="MUG_Protein"/>
</dbReference>
<dbReference type="RefSeq" id="WP_206584696.1">
    <property type="nucleotide sequence ID" value="NZ_JAFKCU010000001.1"/>
</dbReference>